<accession>A0ACB8U4G6</accession>
<name>A0ACB8U4G6_9APHY</name>
<protein>
    <submittedName>
        <fullName evidence="1">Uncharacterized protein</fullName>
    </submittedName>
</protein>
<gene>
    <name evidence="1" type="ORF">BDY19DRAFT_944250</name>
</gene>
<keyword evidence="2" id="KW-1185">Reference proteome</keyword>
<evidence type="ECO:0000313" key="2">
    <source>
        <dbReference type="Proteomes" id="UP001055072"/>
    </source>
</evidence>
<proteinExistence type="predicted"/>
<sequence>MLVQLTACVMHDIGLSDMVGTLPGRCCDPEQCPVLCRELASSVVLLAYSAMVSPRVGSTSLPVDPSLYAILADIDSLRSRVISYTHVDQERRRHTQQLETELATIRQELAEFRRENARLKEMDARAANVPPVPSTSSQRQARGGQNDPEVLRRQLRHSHRFDADMDPLSPTQSSVMADSPPSHHAPDSRFQSMETDDTNASMPYMRTEATPQASRTARNTPFETNAASPSRPPRARRAYVSQAVDEPEQASPAHRTPKMKKTQSLGASQMYPNSDRLEELDMPYLSSSAPPQVDREKRNRLPQMEVPSQGDMGKPPSENKRGRSTTSQPVTVQSPGDPYDTDVTYNGPEEIDTEAELSRRRPRPSSIARGKMPEVPRTQPHDESNPPSPESHITDVIHMEMFPTSIPTYRPLKQDKMIQKLECPPDIIGRLDDLKGCTSFHLAVYGEHLFIVDPVVLQTSTQTLLVNWGFPKHNQAIRDVLWGNTGNDSEPPPITYHTFVRRRIHKGKGLFTLEWSYAGFLRWTERQTVAKWPSYVIDARRNLSKGLLKRWGTQFDEEELSGYIQNGEMQQLCIELSSDAELSNKTMMFVRKKFPKARQGDPSQSASVASI</sequence>
<reference evidence="1" key="1">
    <citation type="journal article" date="2021" name="Environ. Microbiol.">
        <title>Gene family expansions and transcriptome signatures uncover fungal adaptations to wood decay.</title>
        <authorList>
            <person name="Hage H."/>
            <person name="Miyauchi S."/>
            <person name="Viragh M."/>
            <person name="Drula E."/>
            <person name="Min B."/>
            <person name="Chaduli D."/>
            <person name="Navarro D."/>
            <person name="Favel A."/>
            <person name="Norest M."/>
            <person name="Lesage-Meessen L."/>
            <person name="Balint B."/>
            <person name="Merenyi Z."/>
            <person name="de Eugenio L."/>
            <person name="Morin E."/>
            <person name="Martinez A.T."/>
            <person name="Baldrian P."/>
            <person name="Stursova M."/>
            <person name="Martinez M.J."/>
            <person name="Novotny C."/>
            <person name="Magnuson J.K."/>
            <person name="Spatafora J.W."/>
            <person name="Maurice S."/>
            <person name="Pangilinan J."/>
            <person name="Andreopoulos W."/>
            <person name="LaButti K."/>
            <person name="Hundley H."/>
            <person name="Na H."/>
            <person name="Kuo A."/>
            <person name="Barry K."/>
            <person name="Lipzen A."/>
            <person name="Henrissat B."/>
            <person name="Riley R."/>
            <person name="Ahrendt S."/>
            <person name="Nagy L.G."/>
            <person name="Grigoriev I.V."/>
            <person name="Martin F."/>
            <person name="Rosso M.N."/>
        </authorList>
    </citation>
    <scope>NUCLEOTIDE SEQUENCE</scope>
    <source>
        <strain evidence="1">CBS 384.51</strain>
    </source>
</reference>
<evidence type="ECO:0000313" key="1">
    <source>
        <dbReference type="EMBL" id="KAI0089119.1"/>
    </source>
</evidence>
<dbReference type="EMBL" id="MU274911">
    <property type="protein sequence ID" value="KAI0089119.1"/>
    <property type="molecule type" value="Genomic_DNA"/>
</dbReference>
<organism evidence="1 2">
    <name type="scientific">Irpex rosettiformis</name>
    <dbReference type="NCBI Taxonomy" id="378272"/>
    <lineage>
        <taxon>Eukaryota</taxon>
        <taxon>Fungi</taxon>
        <taxon>Dikarya</taxon>
        <taxon>Basidiomycota</taxon>
        <taxon>Agaricomycotina</taxon>
        <taxon>Agaricomycetes</taxon>
        <taxon>Polyporales</taxon>
        <taxon>Irpicaceae</taxon>
        <taxon>Irpex</taxon>
    </lineage>
</organism>
<dbReference type="Proteomes" id="UP001055072">
    <property type="component" value="Unassembled WGS sequence"/>
</dbReference>
<comment type="caution">
    <text evidence="1">The sequence shown here is derived from an EMBL/GenBank/DDBJ whole genome shotgun (WGS) entry which is preliminary data.</text>
</comment>